<protein>
    <submittedName>
        <fullName evidence="2">Uncharacterized protein</fullName>
    </submittedName>
</protein>
<feature type="region of interest" description="Disordered" evidence="1">
    <location>
        <begin position="1"/>
        <end position="22"/>
    </location>
</feature>
<organism evidence="2 3">
    <name type="scientific">Protofrankia coriariae</name>
    <dbReference type="NCBI Taxonomy" id="1562887"/>
    <lineage>
        <taxon>Bacteria</taxon>
        <taxon>Bacillati</taxon>
        <taxon>Actinomycetota</taxon>
        <taxon>Actinomycetes</taxon>
        <taxon>Frankiales</taxon>
        <taxon>Frankiaceae</taxon>
        <taxon>Protofrankia</taxon>
    </lineage>
</organism>
<name>A0ABR5F2A4_9ACTN</name>
<dbReference type="EMBL" id="JWIO01000025">
    <property type="protein sequence ID" value="KLL10813.1"/>
    <property type="molecule type" value="Genomic_DNA"/>
</dbReference>
<evidence type="ECO:0000313" key="3">
    <source>
        <dbReference type="Proteomes" id="UP000035425"/>
    </source>
</evidence>
<gene>
    <name evidence="2" type="ORF">FrCorBMG51_15460</name>
</gene>
<evidence type="ECO:0000256" key="1">
    <source>
        <dbReference type="SAM" id="MobiDB-lite"/>
    </source>
</evidence>
<sequence length="106" mass="11287">MDRSSLTSRDDRQDDGQLDDVDQVPAVAAWSGRRLPTTGATAHYSRITGRVTVIVDVAMTAAEVTNALAIYLPGDVRLSEAHSLGDTVMLVFQGQPDQPAYTASGP</sequence>
<evidence type="ECO:0000313" key="2">
    <source>
        <dbReference type="EMBL" id="KLL10813.1"/>
    </source>
</evidence>
<accession>A0ABR5F2A4</accession>
<dbReference type="RefSeq" id="WP_047223765.1">
    <property type="nucleotide sequence ID" value="NZ_JWIO01000025.1"/>
</dbReference>
<comment type="caution">
    <text evidence="2">The sequence shown here is derived from an EMBL/GenBank/DDBJ whole genome shotgun (WGS) entry which is preliminary data.</text>
</comment>
<proteinExistence type="predicted"/>
<dbReference type="Proteomes" id="UP000035425">
    <property type="component" value="Unassembled WGS sequence"/>
</dbReference>
<feature type="compositionally biased region" description="Basic and acidic residues" evidence="1">
    <location>
        <begin position="1"/>
        <end position="15"/>
    </location>
</feature>
<keyword evidence="3" id="KW-1185">Reference proteome</keyword>
<reference evidence="2 3" key="1">
    <citation type="submission" date="2014-12" db="EMBL/GenBank/DDBJ databases">
        <title>Frankia sp. BMG5.1 draft genome.</title>
        <authorList>
            <person name="Gtari M."/>
            <person name="Ghodhbane-Gtari F."/>
            <person name="Nouioui I."/>
            <person name="Ktari A."/>
            <person name="Hezbri K."/>
            <person name="Mimouni W."/>
            <person name="Sbissi I."/>
            <person name="Ayari A."/>
            <person name="Yamanaka T."/>
            <person name="Normand P."/>
            <person name="Tisa L.S."/>
            <person name="Boudabous A."/>
        </authorList>
    </citation>
    <scope>NUCLEOTIDE SEQUENCE [LARGE SCALE GENOMIC DNA]</scope>
    <source>
        <strain evidence="2 3">BMG5.1</strain>
    </source>
</reference>